<keyword evidence="5" id="KW-1185">Reference proteome</keyword>
<evidence type="ECO:0000256" key="1">
    <source>
        <dbReference type="ARBA" id="ARBA00008846"/>
    </source>
</evidence>
<dbReference type="STRING" id="400727.A0A2T7NII2"/>
<dbReference type="InterPro" id="IPR051641">
    <property type="entry name" value="RGK_GTP-binding_reg"/>
</dbReference>
<evidence type="ECO:0000256" key="2">
    <source>
        <dbReference type="ARBA" id="ARBA00022553"/>
    </source>
</evidence>
<dbReference type="InterPro" id="IPR027417">
    <property type="entry name" value="P-loop_NTPase"/>
</dbReference>
<proteinExistence type="inferred from homology"/>
<evidence type="ECO:0000313" key="4">
    <source>
        <dbReference type="EMBL" id="PVD20965.1"/>
    </source>
</evidence>
<dbReference type="Gene3D" id="3.40.50.300">
    <property type="entry name" value="P-loop containing nucleotide triphosphate hydrolases"/>
    <property type="match status" value="1"/>
</dbReference>
<dbReference type="SMART" id="SM00173">
    <property type="entry name" value="RAS"/>
    <property type="match status" value="1"/>
</dbReference>
<dbReference type="PANTHER" id="PTHR45775:SF6">
    <property type="entry name" value="RAD, GEM_KIR FAMILY MEMBER 2, ISOFORM C"/>
    <property type="match status" value="1"/>
</dbReference>
<feature type="region of interest" description="Disordered" evidence="3">
    <location>
        <begin position="72"/>
        <end position="120"/>
    </location>
</feature>
<evidence type="ECO:0000313" key="5">
    <source>
        <dbReference type="Proteomes" id="UP000245119"/>
    </source>
</evidence>
<dbReference type="Pfam" id="PF00071">
    <property type="entry name" value="Ras"/>
    <property type="match status" value="1"/>
</dbReference>
<dbReference type="SMART" id="SM00175">
    <property type="entry name" value="RAB"/>
    <property type="match status" value="1"/>
</dbReference>
<reference evidence="4 5" key="1">
    <citation type="submission" date="2018-04" db="EMBL/GenBank/DDBJ databases">
        <title>The genome of golden apple snail Pomacea canaliculata provides insight into stress tolerance and invasive adaptation.</title>
        <authorList>
            <person name="Liu C."/>
            <person name="Liu B."/>
            <person name="Ren Y."/>
            <person name="Zhang Y."/>
            <person name="Wang H."/>
            <person name="Li S."/>
            <person name="Jiang F."/>
            <person name="Yin L."/>
            <person name="Zhang G."/>
            <person name="Qian W."/>
            <person name="Fan W."/>
        </authorList>
    </citation>
    <scope>NUCLEOTIDE SEQUENCE [LARGE SCALE GENOMIC DNA]</scope>
    <source>
        <strain evidence="4">SZHN2017</strain>
        <tissue evidence="4">Muscle</tissue>
    </source>
</reference>
<dbReference type="GO" id="GO:0005525">
    <property type="term" value="F:GTP binding"/>
    <property type="evidence" value="ECO:0007669"/>
    <property type="project" value="InterPro"/>
</dbReference>
<dbReference type="GO" id="GO:0005246">
    <property type="term" value="F:calcium channel regulator activity"/>
    <property type="evidence" value="ECO:0007669"/>
    <property type="project" value="TreeGrafter"/>
</dbReference>
<organism evidence="4 5">
    <name type="scientific">Pomacea canaliculata</name>
    <name type="common">Golden apple snail</name>
    <dbReference type="NCBI Taxonomy" id="400727"/>
    <lineage>
        <taxon>Eukaryota</taxon>
        <taxon>Metazoa</taxon>
        <taxon>Spiralia</taxon>
        <taxon>Lophotrochozoa</taxon>
        <taxon>Mollusca</taxon>
        <taxon>Gastropoda</taxon>
        <taxon>Caenogastropoda</taxon>
        <taxon>Architaenioglossa</taxon>
        <taxon>Ampullarioidea</taxon>
        <taxon>Ampullariidae</taxon>
        <taxon>Pomacea</taxon>
    </lineage>
</organism>
<dbReference type="InterPro" id="IPR001806">
    <property type="entry name" value="Small_GTPase"/>
</dbReference>
<name>A0A2T7NII2_POMCA</name>
<dbReference type="PRINTS" id="PR00449">
    <property type="entry name" value="RASTRNSFRMNG"/>
</dbReference>
<evidence type="ECO:0000256" key="3">
    <source>
        <dbReference type="SAM" id="MobiDB-lite"/>
    </source>
</evidence>
<keyword evidence="2" id="KW-0597">Phosphoprotein</keyword>
<dbReference type="GO" id="GO:0005886">
    <property type="term" value="C:plasma membrane"/>
    <property type="evidence" value="ECO:0007669"/>
    <property type="project" value="TreeGrafter"/>
</dbReference>
<comment type="similarity">
    <text evidence="1">Belongs to the small GTPase superfamily. RGK family.</text>
</comment>
<comment type="caution">
    <text evidence="4">The sequence shown here is derived from an EMBL/GenBank/DDBJ whole genome shotgun (WGS) entry which is preliminary data.</text>
</comment>
<dbReference type="EMBL" id="PZQS01000012">
    <property type="protein sequence ID" value="PVD20965.1"/>
    <property type="molecule type" value="Genomic_DNA"/>
</dbReference>
<feature type="compositionally biased region" description="Low complexity" evidence="3">
    <location>
        <begin position="111"/>
        <end position="120"/>
    </location>
</feature>
<dbReference type="PANTHER" id="PTHR45775">
    <property type="entry name" value="RAD, GEM/KIR FAMILY MEMBER 2, ISOFORM C"/>
    <property type="match status" value="1"/>
</dbReference>
<gene>
    <name evidence="4" type="ORF">C0Q70_19129</name>
</gene>
<dbReference type="PROSITE" id="PS51419">
    <property type="entry name" value="RAB"/>
    <property type="match status" value="1"/>
</dbReference>
<accession>A0A2T7NII2</accession>
<feature type="compositionally biased region" description="Polar residues" evidence="3">
    <location>
        <begin position="90"/>
        <end position="102"/>
    </location>
</feature>
<evidence type="ECO:0008006" key="6">
    <source>
        <dbReference type="Google" id="ProtNLM"/>
    </source>
</evidence>
<protein>
    <recommendedName>
        <fullName evidence="6">Small monomeric GTPase</fullName>
    </recommendedName>
</protein>
<dbReference type="SUPFAM" id="SSF52540">
    <property type="entry name" value="P-loop containing nucleoside triphosphate hydrolases"/>
    <property type="match status" value="1"/>
</dbReference>
<dbReference type="Proteomes" id="UP000245119">
    <property type="component" value="Linkage Group LG12"/>
</dbReference>
<sequence>MPQAERYLNVSPVREVYSAPHSRSCSFKTYRRPQDLDLWDSRPRNQLSAHLSESHSSETRFRQFSQRPSFKLTSKGLVNHGDSFKRRSTHSLMSSGSAATEQSEQRLRTLSVASEESGGVSGTGSCCAPSYFRVALLGAAGVGKSALIRQFMTSEYKGTFDIATPDAEDPETTVSVLLDGEESMIEFVDEPNENELDNVRADAFAVVFSLADVASYTTAISIVRHLRVDLCSDRAIVLVGNKVDLARQRRVSSRDARLIAMKYDCKYEETSAALNHRVDELLVGILSQIRLKLAPPSSDTLLAPEVPSSKGRSQSPRRAMSFLTKLFNQTKKKAKSCDNLLIH</sequence>
<dbReference type="GO" id="GO:0003924">
    <property type="term" value="F:GTPase activity"/>
    <property type="evidence" value="ECO:0007669"/>
    <property type="project" value="InterPro"/>
</dbReference>
<dbReference type="AlphaFoldDB" id="A0A2T7NII2"/>
<dbReference type="PROSITE" id="PS51421">
    <property type="entry name" value="RAS"/>
    <property type="match status" value="1"/>
</dbReference>
<dbReference type="OrthoDB" id="5239715at2759"/>